<organism evidence="1 2">
    <name type="scientific">Racocetra persica</name>
    <dbReference type="NCBI Taxonomy" id="160502"/>
    <lineage>
        <taxon>Eukaryota</taxon>
        <taxon>Fungi</taxon>
        <taxon>Fungi incertae sedis</taxon>
        <taxon>Mucoromycota</taxon>
        <taxon>Glomeromycotina</taxon>
        <taxon>Glomeromycetes</taxon>
        <taxon>Diversisporales</taxon>
        <taxon>Gigasporaceae</taxon>
        <taxon>Racocetra</taxon>
    </lineage>
</organism>
<reference evidence="1" key="1">
    <citation type="submission" date="2021-06" db="EMBL/GenBank/DDBJ databases">
        <authorList>
            <person name="Kallberg Y."/>
            <person name="Tangrot J."/>
            <person name="Rosling A."/>
        </authorList>
    </citation>
    <scope>NUCLEOTIDE SEQUENCE</scope>
    <source>
        <strain evidence="1">MA461A</strain>
    </source>
</reference>
<feature type="non-terminal residue" evidence="1">
    <location>
        <position position="1"/>
    </location>
</feature>
<dbReference type="Proteomes" id="UP000789920">
    <property type="component" value="Unassembled WGS sequence"/>
</dbReference>
<keyword evidence="2" id="KW-1185">Reference proteome</keyword>
<evidence type="ECO:0000313" key="1">
    <source>
        <dbReference type="EMBL" id="CAG8762481.1"/>
    </source>
</evidence>
<protein>
    <submittedName>
        <fullName evidence="1">7825_t:CDS:1</fullName>
    </submittedName>
</protein>
<evidence type="ECO:0000313" key="2">
    <source>
        <dbReference type="Proteomes" id="UP000789920"/>
    </source>
</evidence>
<comment type="caution">
    <text evidence="1">The sequence shown here is derived from an EMBL/GenBank/DDBJ whole genome shotgun (WGS) entry which is preliminary data.</text>
</comment>
<accession>A0ACA9QQP2</accession>
<name>A0ACA9QQP2_9GLOM</name>
<proteinExistence type="predicted"/>
<sequence length="396" mass="45647">CYEPRDEREPEEPEREKCRHCGEYVEECECEEDIDNGDDVEYESPRMERGAARIKRGESRIIRNARARPTEKEKGKNIVVEAKNSYIMVKYFDKNTPPIYFKDLTPQPTHGDKAKKGKLLEELKNVVKEGDRPSDVKRKVKDIQLRDSMGQEQTQLYYNFACELCEQYRRQEHRNFVKLEGIGLDPNKVYIVCDTCIDTGRANTITTSKLDIDVKTSHSKVNKKTVSDPQTTEYSTIPHTAGEDMIGNTFGRSQLVDQKKTDKKKLTVEETTGRRVVEGDAVRDRSWLGRVVNITPYLVYDFTEIIDAFAFLFELEEEAIDEGKPKKKKKDDDIADISEQEYKKLKAEGKPVAKSYYLEYITRYRLRKEKEKAPVGSLTGLAIDKQKELADGLIKG</sequence>
<gene>
    <name evidence="1" type="ORF">RPERSI_LOCUS15393</name>
</gene>
<dbReference type="EMBL" id="CAJVQC010036926">
    <property type="protein sequence ID" value="CAG8762481.1"/>
    <property type="molecule type" value="Genomic_DNA"/>
</dbReference>